<gene>
    <name evidence="1" type="ORF">JGUZn3_21090</name>
</gene>
<organism evidence="1 2">
    <name type="scientific">Entomobacter blattae</name>
    <dbReference type="NCBI Taxonomy" id="2762277"/>
    <lineage>
        <taxon>Bacteria</taxon>
        <taxon>Pseudomonadati</taxon>
        <taxon>Pseudomonadota</taxon>
        <taxon>Alphaproteobacteria</taxon>
        <taxon>Acetobacterales</taxon>
        <taxon>Acetobacteraceae</taxon>
        <taxon>Entomobacter</taxon>
    </lineage>
</organism>
<keyword evidence="2" id="KW-1185">Reference proteome</keyword>
<name>A0A7H1NU52_9PROT</name>
<dbReference type="RefSeq" id="WP_203413490.1">
    <property type="nucleotide sequence ID" value="NZ_CP060244.1"/>
</dbReference>
<reference evidence="1 2" key="1">
    <citation type="submission" date="2020-08" db="EMBL/GenBank/DDBJ databases">
        <title>Complete genome sequence of Entomobacter blattae G55GP.</title>
        <authorList>
            <person name="Poehlein A."/>
            <person name="Guzman J."/>
            <person name="Daniel R."/>
            <person name="Vilcinskas A."/>
        </authorList>
    </citation>
    <scope>NUCLEOTIDE SEQUENCE [LARGE SCALE GENOMIC DNA]</scope>
    <source>
        <strain evidence="1 2">G55GP</strain>
    </source>
</reference>
<evidence type="ECO:0000313" key="2">
    <source>
        <dbReference type="Proteomes" id="UP000516349"/>
    </source>
</evidence>
<protein>
    <recommendedName>
        <fullName evidence="3">DUF4054 domain-containing protein</fullName>
    </recommendedName>
</protein>
<sequence>MSENWVAFVFSDWGQVYPELVPAVTEVVAENLFAQAEILLDNMGCSEVVDLTQRRVLLWLLVAHLAVLKLNAVSPGVDGEGKTSVTPGVVGRIASATEGSVSVSSDGLGATSPNAAWYQQTQYGATFWQMIQSLFHFEYIPPPSNAFRRLP</sequence>
<dbReference type="Proteomes" id="UP000516349">
    <property type="component" value="Chromosome"/>
</dbReference>
<dbReference type="AlphaFoldDB" id="A0A7H1NU52"/>
<accession>A0A7H1NU52</accession>
<evidence type="ECO:0008006" key="3">
    <source>
        <dbReference type="Google" id="ProtNLM"/>
    </source>
</evidence>
<dbReference type="KEGG" id="ebla:JGUZn3_21090"/>
<dbReference type="Pfam" id="PF13262">
    <property type="entry name" value="DUF4054"/>
    <property type="match status" value="1"/>
</dbReference>
<dbReference type="EMBL" id="CP060244">
    <property type="protein sequence ID" value="QNT79312.1"/>
    <property type="molecule type" value="Genomic_DNA"/>
</dbReference>
<dbReference type="InterPro" id="IPR025127">
    <property type="entry name" value="DUF4054"/>
</dbReference>
<proteinExistence type="predicted"/>
<evidence type="ECO:0000313" key="1">
    <source>
        <dbReference type="EMBL" id="QNT79312.1"/>
    </source>
</evidence>